<evidence type="ECO:0000256" key="6">
    <source>
        <dbReference type="ARBA" id="ARBA00022692"/>
    </source>
</evidence>
<comment type="subcellular location">
    <subcellularLocation>
        <location evidence="1">Golgi apparatus membrane</location>
        <topology evidence="1">Single-pass type II membrane protein</topology>
    </subcellularLocation>
</comment>
<accession>A0A871QYR0</accession>
<dbReference type="GO" id="GO:0006493">
    <property type="term" value="P:protein O-linked glycosylation"/>
    <property type="evidence" value="ECO:0007669"/>
    <property type="project" value="TreeGrafter"/>
</dbReference>
<evidence type="ECO:0000313" key="14">
    <source>
        <dbReference type="Proteomes" id="UP000663131"/>
    </source>
</evidence>
<keyword evidence="10" id="KW-0472">Membrane</keyword>
<reference evidence="13" key="2">
    <citation type="journal article" name="BMC Genomics">
        <title>New genome assemblies reveal patterns of domestication and adaptation across Brettanomyces (Dekkera) species.</title>
        <authorList>
            <person name="Roach M.J."/>
            <person name="Borneman A.R."/>
        </authorList>
    </citation>
    <scope>NUCLEOTIDE SEQUENCE</scope>
    <source>
        <strain evidence="13">UCD 2041</strain>
    </source>
</reference>
<sequence length="747" mass="85505">MRINRSGWRVLKITLTLGLSLGLLYLIGQSSIVLSKVGISTDSLDDGNTFGILSKKYLSTMVSKEEVNSPEVAKKVLLLRKIEGLMVSPNVDFVISKDPMELLSKKYPDPEKFKSMERRDKAKVYTEEILPESKYYFKPLSGEIAAIENEGEKSQEELVKNLDELKKVFTLEERKKLVLDDESLAKYLKEKKASAIAYSSTYTNRVKTMMSQLRLFSSIFLKGQLNEDDEQMKDACFTAEQSLFPWLSGKFPIFTKLNPERKYKEYQVYPLGHDPEYIKKKMNSKDEEIRMMENEDEEIDDLDDEEEKTINESRNTRDCGCFIKTFQARLHGRGIVLTASDEYVPELLGLLAVLRAEEPDSIPIQIFYTQGTLSDESKRKIIKRATEDENGIASRPIAPWSLNKQPRKLNITFVDVTGAIKSEYLQLFNGWGNKLLAYLYNSFEETIMMDTDTVPLGPLSNFFGSQEYRQSSTVFFRDREMLYKLAPQVVSMFKECQVGTLEQGYLNIRPNQGDPLRSRLFDNSLKDMMESGLVVINRKDHFDAVIASFIMQMTEPIKNVFHGDKEFFWVAEELMGNRYRFNKNPAGSAGVLSKLSVEHPWHRVCSTHPAHFSDDTKTLLWLNSGFLYCKHSESSKDDVGAVGNEGLDLDSIKKLYDSPSEIQVGLIPPPPIQGIEPDKGYPSKFWEQSHRCNGYVRCANDAVGGPKYANDQSIPKGKFIKFSSKDIEKFDYLSKLWVRYSQNRDDM</sequence>
<name>A0A871QYR0_DEKBR</name>
<comment type="similarity">
    <text evidence="3">Belongs to the MNN1/MNT family.</text>
</comment>
<keyword evidence="9" id="KW-0333">Golgi apparatus</keyword>
<evidence type="ECO:0000256" key="2">
    <source>
        <dbReference type="ARBA" id="ARBA00004922"/>
    </source>
</evidence>
<dbReference type="Gene3D" id="3.90.550.10">
    <property type="entry name" value="Spore Coat Polysaccharide Biosynthesis Protein SpsA, Chain A"/>
    <property type="match status" value="1"/>
</dbReference>
<dbReference type="GO" id="GO:0046354">
    <property type="term" value="P:mannan biosynthetic process"/>
    <property type="evidence" value="ECO:0007669"/>
    <property type="project" value="UniProtKB-ARBA"/>
</dbReference>
<evidence type="ECO:0008006" key="15">
    <source>
        <dbReference type="Google" id="ProtNLM"/>
    </source>
</evidence>
<feature type="coiled-coil region" evidence="12">
    <location>
        <begin position="285"/>
        <end position="312"/>
    </location>
</feature>
<keyword evidence="6" id="KW-0812">Transmembrane</keyword>
<dbReference type="Pfam" id="PF11051">
    <property type="entry name" value="Mannosyl_trans3"/>
    <property type="match status" value="1"/>
</dbReference>
<evidence type="ECO:0000256" key="7">
    <source>
        <dbReference type="ARBA" id="ARBA00022968"/>
    </source>
</evidence>
<reference evidence="13" key="1">
    <citation type="submission" date="2020-10" db="EMBL/GenBank/DDBJ databases">
        <authorList>
            <person name="Palmer J.M."/>
        </authorList>
    </citation>
    <scope>NUCLEOTIDE SEQUENCE</scope>
    <source>
        <strain evidence="13">UCD 2041</strain>
    </source>
</reference>
<comment type="pathway">
    <text evidence="2">Protein modification; protein glycosylation.</text>
</comment>
<keyword evidence="8" id="KW-1133">Transmembrane helix</keyword>
<dbReference type="PANTHER" id="PTHR31392:SF1">
    <property type="entry name" value="ALPHA-1,3-MANNOSYLTRANSFERASE MNN1-RELATED"/>
    <property type="match status" value="1"/>
</dbReference>
<evidence type="ECO:0000256" key="10">
    <source>
        <dbReference type="ARBA" id="ARBA00023136"/>
    </source>
</evidence>
<dbReference type="InterPro" id="IPR022751">
    <property type="entry name" value="Alpha_mannosyltransferase"/>
</dbReference>
<gene>
    <name evidence="13" type="ORF">BRETT_000099</name>
</gene>
<dbReference type="GO" id="GO:0000033">
    <property type="term" value="F:alpha-1,3-mannosyltransferase activity"/>
    <property type="evidence" value="ECO:0007669"/>
    <property type="project" value="TreeGrafter"/>
</dbReference>
<keyword evidence="4" id="KW-0328">Glycosyltransferase</keyword>
<evidence type="ECO:0000256" key="1">
    <source>
        <dbReference type="ARBA" id="ARBA00004323"/>
    </source>
</evidence>
<dbReference type="PANTHER" id="PTHR31392">
    <property type="entry name" value="ALPHA-1,3-MANNOSYLTRANSFERASE MNN1-RELATED"/>
    <property type="match status" value="1"/>
</dbReference>
<keyword evidence="7" id="KW-0735">Signal-anchor</keyword>
<evidence type="ECO:0000256" key="12">
    <source>
        <dbReference type="SAM" id="Coils"/>
    </source>
</evidence>
<evidence type="ECO:0000256" key="3">
    <source>
        <dbReference type="ARBA" id="ARBA00009105"/>
    </source>
</evidence>
<dbReference type="GO" id="GO:0000139">
    <property type="term" value="C:Golgi membrane"/>
    <property type="evidence" value="ECO:0007669"/>
    <property type="project" value="UniProtKB-SubCell"/>
</dbReference>
<dbReference type="Proteomes" id="UP000663131">
    <property type="component" value="Chromosome 3"/>
</dbReference>
<dbReference type="RefSeq" id="XP_041134867.1">
    <property type="nucleotide sequence ID" value="XM_041278672.1"/>
</dbReference>
<keyword evidence="5" id="KW-0808">Transferase</keyword>
<dbReference type="InterPro" id="IPR029044">
    <property type="entry name" value="Nucleotide-diphossugar_trans"/>
</dbReference>
<evidence type="ECO:0000256" key="11">
    <source>
        <dbReference type="ARBA" id="ARBA00023180"/>
    </source>
</evidence>
<evidence type="ECO:0000256" key="9">
    <source>
        <dbReference type="ARBA" id="ARBA00023034"/>
    </source>
</evidence>
<dbReference type="GeneID" id="64572025"/>
<keyword evidence="12" id="KW-0175">Coiled coil</keyword>
<keyword evidence="11" id="KW-0325">Glycoprotein</keyword>
<dbReference type="SUPFAM" id="SSF53448">
    <property type="entry name" value="Nucleotide-diphospho-sugar transferases"/>
    <property type="match status" value="1"/>
</dbReference>
<dbReference type="EMBL" id="CP063131">
    <property type="protein sequence ID" value="QOU18373.1"/>
    <property type="molecule type" value="Genomic_DNA"/>
</dbReference>
<dbReference type="OrthoDB" id="430354at2759"/>
<evidence type="ECO:0000256" key="8">
    <source>
        <dbReference type="ARBA" id="ARBA00022989"/>
    </source>
</evidence>
<dbReference type="AlphaFoldDB" id="A0A871QYR0"/>
<evidence type="ECO:0000256" key="4">
    <source>
        <dbReference type="ARBA" id="ARBA00022676"/>
    </source>
</evidence>
<proteinExistence type="inferred from homology"/>
<organism evidence="13 14">
    <name type="scientific">Dekkera bruxellensis</name>
    <name type="common">Brettanomyces custersii</name>
    <dbReference type="NCBI Taxonomy" id="5007"/>
    <lineage>
        <taxon>Eukaryota</taxon>
        <taxon>Fungi</taxon>
        <taxon>Dikarya</taxon>
        <taxon>Ascomycota</taxon>
        <taxon>Saccharomycotina</taxon>
        <taxon>Pichiomycetes</taxon>
        <taxon>Pichiales</taxon>
        <taxon>Pichiaceae</taxon>
        <taxon>Brettanomyces</taxon>
    </lineage>
</organism>
<dbReference type="KEGG" id="bbrx:BRETT_000099"/>
<evidence type="ECO:0000313" key="13">
    <source>
        <dbReference type="EMBL" id="QOU18373.1"/>
    </source>
</evidence>
<evidence type="ECO:0000256" key="5">
    <source>
        <dbReference type="ARBA" id="ARBA00022679"/>
    </source>
</evidence>
<protein>
    <recommendedName>
        <fullName evidence="15">Alpha-1,3-mannosyltransferase</fullName>
    </recommendedName>
</protein>